<dbReference type="STRING" id="1265313.HRUBRA_01246"/>
<dbReference type="AlphaFoldDB" id="A0A095XWV1"/>
<dbReference type="Proteomes" id="UP000029640">
    <property type="component" value="Unassembled WGS sequence"/>
</dbReference>
<organism evidence="1 2">
    <name type="scientific">Pseudohaliea rubra DSM 19751</name>
    <dbReference type="NCBI Taxonomy" id="1265313"/>
    <lineage>
        <taxon>Bacteria</taxon>
        <taxon>Pseudomonadati</taxon>
        <taxon>Pseudomonadota</taxon>
        <taxon>Gammaproteobacteria</taxon>
        <taxon>Cellvibrionales</taxon>
        <taxon>Halieaceae</taxon>
        <taxon>Pseudohaliea</taxon>
    </lineage>
</organism>
<sequence length="37" mass="3907">MVRQLTPALLAACARSLFLLALLGEPLGSGLRSLLLQ</sequence>
<reference evidence="1 2" key="1">
    <citation type="journal article" date="2014" name="Genome Announc.">
        <title>Genome Sequence of Gammaproteobacterial Pseudohaliea rubra Type Strain DSM 19751, Isolated from Coastal Seawater of the Mediterranean Sea.</title>
        <authorList>
            <person name="Spring S."/>
            <person name="Fiebig A."/>
            <person name="Riedel T."/>
            <person name="Goker M."/>
            <person name="Klenk H.P."/>
        </authorList>
    </citation>
    <scope>NUCLEOTIDE SEQUENCE [LARGE SCALE GENOMIC DNA]</scope>
    <source>
        <strain evidence="1 2">DSM 19751</strain>
    </source>
</reference>
<evidence type="ECO:0000313" key="2">
    <source>
        <dbReference type="Proteomes" id="UP000029640"/>
    </source>
</evidence>
<accession>A0A095XWV1</accession>
<protein>
    <submittedName>
        <fullName evidence="1">Uncharacterized protein</fullName>
    </submittedName>
</protein>
<name>A0A095XWV1_9GAMM</name>
<evidence type="ECO:0000313" key="1">
    <source>
        <dbReference type="EMBL" id="KGE04151.1"/>
    </source>
</evidence>
<gene>
    <name evidence="1" type="ORF">HRUBRA_01246</name>
</gene>
<keyword evidence="2" id="KW-1185">Reference proteome</keyword>
<dbReference type="EMBL" id="AUVB01000036">
    <property type="protein sequence ID" value="KGE04151.1"/>
    <property type="molecule type" value="Genomic_DNA"/>
</dbReference>
<dbReference type="HOGENOM" id="CLU_3344382_0_0_6"/>
<proteinExistence type="predicted"/>
<comment type="caution">
    <text evidence="1">The sequence shown here is derived from an EMBL/GenBank/DDBJ whole genome shotgun (WGS) entry which is preliminary data.</text>
</comment>